<evidence type="ECO:0000256" key="2">
    <source>
        <dbReference type="ARBA" id="ARBA00023015"/>
    </source>
</evidence>
<dbReference type="Gene3D" id="1.10.10.10">
    <property type="entry name" value="Winged helix-like DNA-binding domain superfamily/Winged helix DNA-binding domain"/>
    <property type="match status" value="1"/>
</dbReference>
<dbReference type="InterPro" id="IPR016152">
    <property type="entry name" value="PTrfase/Anion_transptr"/>
</dbReference>
<dbReference type="GO" id="GO:0006355">
    <property type="term" value="P:regulation of DNA-templated transcription"/>
    <property type="evidence" value="ECO:0007669"/>
    <property type="project" value="InterPro"/>
</dbReference>
<dbReference type="SUPFAM" id="SSF46785">
    <property type="entry name" value="Winged helix' DNA-binding domain"/>
    <property type="match status" value="1"/>
</dbReference>
<dbReference type="InterPro" id="IPR011608">
    <property type="entry name" value="PRD"/>
</dbReference>
<evidence type="ECO:0000313" key="7">
    <source>
        <dbReference type="EMBL" id="RGD75504.1"/>
    </source>
</evidence>
<evidence type="ECO:0000259" key="5">
    <source>
        <dbReference type="PROSITE" id="PS51094"/>
    </source>
</evidence>
<dbReference type="Proteomes" id="UP000261212">
    <property type="component" value="Unassembled WGS sequence"/>
</dbReference>
<keyword evidence="2" id="KW-0805">Transcription regulation</keyword>
<dbReference type="PROSITE" id="PS51094">
    <property type="entry name" value="PTS_EIIA_TYPE_2"/>
    <property type="match status" value="1"/>
</dbReference>
<keyword evidence="4" id="KW-0804">Transcription</keyword>
<evidence type="ECO:0000256" key="4">
    <source>
        <dbReference type="ARBA" id="ARBA00023163"/>
    </source>
</evidence>
<dbReference type="PROSITE" id="PS51372">
    <property type="entry name" value="PRD_2"/>
    <property type="match status" value="1"/>
</dbReference>
<dbReference type="InterPro" id="IPR036390">
    <property type="entry name" value="WH_DNA-bd_sf"/>
</dbReference>
<dbReference type="InterPro" id="IPR007737">
    <property type="entry name" value="Mga_HTH"/>
</dbReference>
<evidence type="ECO:0000313" key="8">
    <source>
        <dbReference type="Proteomes" id="UP000261212"/>
    </source>
</evidence>
<comment type="caution">
    <text evidence="7">The sequence shown here is derived from an EMBL/GenBank/DDBJ whole genome shotgun (WGS) entry which is preliminary data.</text>
</comment>
<evidence type="ECO:0000259" key="6">
    <source>
        <dbReference type="PROSITE" id="PS51372"/>
    </source>
</evidence>
<dbReference type="InterPro" id="IPR050661">
    <property type="entry name" value="BglG_antiterminators"/>
</dbReference>
<dbReference type="InterPro" id="IPR036634">
    <property type="entry name" value="PRD_sf"/>
</dbReference>
<dbReference type="Pfam" id="PF00874">
    <property type="entry name" value="PRD"/>
    <property type="match status" value="1"/>
</dbReference>
<organism evidence="7 8">
    <name type="scientific">Anaerofustis stercorihominis</name>
    <dbReference type="NCBI Taxonomy" id="214853"/>
    <lineage>
        <taxon>Bacteria</taxon>
        <taxon>Bacillati</taxon>
        <taxon>Bacillota</taxon>
        <taxon>Clostridia</taxon>
        <taxon>Eubacteriales</taxon>
        <taxon>Eubacteriaceae</taxon>
        <taxon>Anaerofustis</taxon>
    </lineage>
</organism>
<dbReference type="RefSeq" id="WP_117531736.1">
    <property type="nucleotide sequence ID" value="NZ_QUSM01000002.1"/>
</dbReference>
<dbReference type="SUPFAM" id="SSF63520">
    <property type="entry name" value="PTS-regulatory domain, PRD"/>
    <property type="match status" value="1"/>
</dbReference>
<dbReference type="SUPFAM" id="SSF55804">
    <property type="entry name" value="Phoshotransferase/anion transport protein"/>
    <property type="match status" value="1"/>
</dbReference>
<proteinExistence type="predicted"/>
<dbReference type="CDD" id="cd00211">
    <property type="entry name" value="PTS_IIA_fru"/>
    <property type="match status" value="1"/>
</dbReference>
<keyword evidence="1" id="KW-0677">Repeat</keyword>
<dbReference type="AlphaFoldDB" id="A0A3E3E1R6"/>
<keyword evidence="3" id="KW-0010">Activator</keyword>
<dbReference type="PANTHER" id="PTHR30185">
    <property type="entry name" value="CRYPTIC BETA-GLUCOSIDE BGL OPERON ANTITERMINATOR"/>
    <property type="match status" value="1"/>
</dbReference>
<gene>
    <name evidence="7" type="ORF">DW687_04040</name>
</gene>
<dbReference type="Gene3D" id="1.10.1790.10">
    <property type="entry name" value="PRD domain"/>
    <property type="match status" value="1"/>
</dbReference>
<feature type="domain" description="PTS EIIA type-2" evidence="5">
    <location>
        <begin position="522"/>
        <end position="661"/>
    </location>
</feature>
<dbReference type="InterPro" id="IPR036388">
    <property type="entry name" value="WH-like_DNA-bd_sf"/>
</dbReference>
<accession>A0A3E3E1R6</accession>
<sequence length="662" mass="76814">MNLFYCSPRQRKMLKLLISSEGYITGPELSNKLGVSDRTIRNDVGILNYVLEQYNCQVISKRGKGYILKSENKELLNSILSQYSGYKNQKKERVYDIIIMLLCEKNNVDLYEIEDSLFISRTTLENEIQNIKEMLKSFYPSIDLRREKGKIELIGNETTLRFLLNEILMLKYDSKKQKLFIQNKYFKKESFEVIRDNVSKIALKYHLDIDDSAVADIAVYLLIAKVRLKLNKRIIKLKDEVNKDNDILYKIGEELYKEILEDKSENDYKQNEINQIAVKLSFVNLFTPLNLTREEAKRQMPSQIIEIVESLISNIKDDYDLDLSMDDELFMGLIFHVRALINRVKYQQLVESPILDMIKKQYTFIFELSLHIYEIFKKVLGIKLTESELSYIAAHIAAAIERMRLHYGKAGVKIAIISHMAPSYTKLLVSNLKNIFSQNIEIIGSYPVYKIDEALEEYPSIILSTCKIENLNIPANIKHMEISLVLSNEEQQILASLIEDVRSEFVYKKSSKAENIDESIINKFNKDLFFPNLNVNTKEEALSLISNVMLLKGYVNNDFLDKVLEREKLSNTVLDNMIAIPHPVEACANKTIIGVISLPKAITWGDYKVKLIFVLAVRKDEKAYMRNVFKFISRLMDDKNKVDKLVNSKTFKEFIESVKKLS</sequence>
<evidence type="ECO:0000256" key="3">
    <source>
        <dbReference type="ARBA" id="ARBA00023159"/>
    </source>
</evidence>
<reference evidence="7 8" key="1">
    <citation type="submission" date="2018-08" db="EMBL/GenBank/DDBJ databases">
        <title>A genome reference for cultivated species of the human gut microbiota.</title>
        <authorList>
            <person name="Zou Y."/>
            <person name="Xue W."/>
            <person name="Luo G."/>
        </authorList>
    </citation>
    <scope>NUCLEOTIDE SEQUENCE [LARGE SCALE GENOMIC DNA]</scope>
    <source>
        <strain evidence="7 8">AM25-6</strain>
    </source>
</reference>
<dbReference type="Pfam" id="PF08279">
    <property type="entry name" value="HTH_11"/>
    <property type="match status" value="1"/>
</dbReference>
<dbReference type="Pfam" id="PF05043">
    <property type="entry name" value="Mga"/>
    <property type="match status" value="1"/>
</dbReference>
<dbReference type="InterPro" id="IPR013196">
    <property type="entry name" value="HTH_11"/>
</dbReference>
<dbReference type="EMBL" id="QUSM01000002">
    <property type="protein sequence ID" value="RGD75504.1"/>
    <property type="molecule type" value="Genomic_DNA"/>
</dbReference>
<feature type="domain" description="PRD" evidence="6">
    <location>
        <begin position="299"/>
        <end position="406"/>
    </location>
</feature>
<evidence type="ECO:0000256" key="1">
    <source>
        <dbReference type="ARBA" id="ARBA00022737"/>
    </source>
</evidence>
<dbReference type="InterPro" id="IPR002178">
    <property type="entry name" value="PTS_EIIA_type-2_dom"/>
</dbReference>
<name>A0A3E3E1R6_9FIRM</name>
<dbReference type="PANTHER" id="PTHR30185:SF13">
    <property type="entry name" value="LICABCH OPERON REGULATOR-RELATED"/>
    <property type="match status" value="1"/>
</dbReference>
<dbReference type="Gene3D" id="3.40.930.10">
    <property type="entry name" value="Mannitol-specific EII, Chain A"/>
    <property type="match status" value="1"/>
</dbReference>
<dbReference type="Pfam" id="PF00359">
    <property type="entry name" value="PTS_EIIA_2"/>
    <property type="match status" value="1"/>
</dbReference>
<protein>
    <submittedName>
        <fullName evidence="7">HTH domain-containing protein</fullName>
    </submittedName>
</protein>